<keyword evidence="5" id="KW-0479">Metal-binding</keyword>
<feature type="region of interest" description="Disordered" evidence="8">
    <location>
        <begin position="1"/>
        <end position="31"/>
    </location>
</feature>
<evidence type="ECO:0000256" key="5">
    <source>
        <dbReference type="ARBA" id="ARBA00022723"/>
    </source>
</evidence>
<dbReference type="InterPro" id="IPR037519">
    <property type="entry name" value="LITAF_fam"/>
</dbReference>
<dbReference type="PANTHER" id="PTHR23292:SF6">
    <property type="entry name" value="FI16602P1-RELATED"/>
    <property type="match status" value="1"/>
</dbReference>
<proteinExistence type="inferred from homology"/>
<evidence type="ECO:0000256" key="7">
    <source>
        <dbReference type="ARBA" id="ARBA00023136"/>
    </source>
</evidence>
<keyword evidence="6" id="KW-0862">Zinc</keyword>
<evidence type="ECO:0000256" key="3">
    <source>
        <dbReference type="ARBA" id="ARBA00004630"/>
    </source>
</evidence>
<sequence length="109" mass="11551">MEPDTTAELQQQSQPPPYEASQQVAYPGYPPAAQHNVTTNTTVVAQPTIVMATTLGPVPVGMICPHCQAQIVTSTSYEPGTLTWLACVVDLLLLGVGKVAASFHSAWMV</sequence>
<comment type="subcellular location">
    <subcellularLocation>
        <location evidence="2">Endosome membrane</location>
        <topology evidence="2">Peripheral membrane protein</topology>
    </subcellularLocation>
    <subcellularLocation>
        <location evidence="1">Late endosome membrane</location>
    </subcellularLocation>
    <subcellularLocation>
        <location evidence="3">Lysosome membrane</location>
        <topology evidence="3">Peripheral membrane protein</topology>
        <orientation evidence="3">Cytoplasmic side</orientation>
    </subcellularLocation>
</comment>
<reference evidence="9" key="1">
    <citation type="submission" date="2020-04" db="EMBL/GenBank/DDBJ databases">
        <authorList>
            <person name="Alioto T."/>
            <person name="Alioto T."/>
            <person name="Gomez Garrido J."/>
        </authorList>
    </citation>
    <scope>NUCLEOTIDE SEQUENCE</scope>
    <source>
        <strain evidence="9">A484AB</strain>
    </source>
</reference>
<evidence type="ECO:0000313" key="9">
    <source>
        <dbReference type="EMBL" id="CAB3983623.1"/>
    </source>
</evidence>
<dbReference type="PANTHER" id="PTHR23292">
    <property type="entry name" value="LIPOPOLYSACCHARIDE-INDUCED TUMOR NECROSIS FACTOR-ALPHA FACTOR"/>
    <property type="match status" value="1"/>
</dbReference>
<organism evidence="9 10">
    <name type="scientific">Paramuricea clavata</name>
    <name type="common">Red gorgonian</name>
    <name type="synonym">Violescent sea-whip</name>
    <dbReference type="NCBI Taxonomy" id="317549"/>
    <lineage>
        <taxon>Eukaryota</taxon>
        <taxon>Metazoa</taxon>
        <taxon>Cnidaria</taxon>
        <taxon>Anthozoa</taxon>
        <taxon>Octocorallia</taxon>
        <taxon>Malacalcyonacea</taxon>
        <taxon>Plexauridae</taxon>
        <taxon>Paramuricea</taxon>
    </lineage>
</organism>
<protein>
    <submittedName>
        <fullName evidence="9">Uncharacterized protein</fullName>
    </submittedName>
</protein>
<comment type="similarity">
    <text evidence="4">Belongs to the CDIP1/LITAF family.</text>
</comment>
<dbReference type="Pfam" id="PF10601">
    <property type="entry name" value="zf-LITAF-like"/>
    <property type="match status" value="1"/>
</dbReference>
<dbReference type="GO" id="GO:0008270">
    <property type="term" value="F:zinc ion binding"/>
    <property type="evidence" value="ECO:0007669"/>
    <property type="project" value="TreeGrafter"/>
</dbReference>
<keyword evidence="7" id="KW-0472">Membrane</keyword>
<evidence type="ECO:0000256" key="2">
    <source>
        <dbReference type="ARBA" id="ARBA00004481"/>
    </source>
</evidence>
<comment type="caution">
    <text evidence="9">The sequence shown here is derived from an EMBL/GenBank/DDBJ whole genome shotgun (WGS) entry which is preliminary data.</text>
</comment>
<dbReference type="OrthoDB" id="4713066at2759"/>
<name>A0A6S7G0L7_PARCT</name>
<dbReference type="Proteomes" id="UP001152795">
    <property type="component" value="Unassembled WGS sequence"/>
</dbReference>
<dbReference type="AlphaFoldDB" id="A0A6S7G0L7"/>
<evidence type="ECO:0000313" key="10">
    <source>
        <dbReference type="Proteomes" id="UP001152795"/>
    </source>
</evidence>
<accession>A0A6S7G0L7</accession>
<dbReference type="PROSITE" id="PS51837">
    <property type="entry name" value="LITAF"/>
    <property type="match status" value="1"/>
</dbReference>
<evidence type="ECO:0000256" key="1">
    <source>
        <dbReference type="ARBA" id="ARBA00004414"/>
    </source>
</evidence>
<evidence type="ECO:0000256" key="8">
    <source>
        <dbReference type="SAM" id="MobiDB-lite"/>
    </source>
</evidence>
<evidence type="ECO:0000256" key="6">
    <source>
        <dbReference type="ARBA" id="ARBA00022833"/>
    </source>
</evidence>
<keyword evidence="10" id="KW-1185">Reference proteome</keyword>
<dbReference type="EMBL" id="CACRXK020000635">
    <property type="protein sequence ID" value="CAB3983623.1"/>
    <property type="molecule type" value="Genomic_DNA"/>
</dbReference>
<dbReference type="GO" id="GO:0031902">
    <property type="term" value="C:late endosome membrane"/>
    <property type="evidence" value="ECO:0007669"/>
    <property type="project" value="UniProtKB-SubCell"/>
</dbReference>
<dbReference type="InterPro" id="IPR006629">
    <property type="entry name" value="LITAF"/>
</dbReference>
<gene>
    <name evidence="9" type="ORF">PACLA_8A078956</name>
</gene>
<dbReference type="GO" id="GO:0005765">
    <property type="term" value="C:lysosomal membrane"/>
    <property type="evidence" value="ECO:0007669"/>
    <property type="project" value="UniProtKB-SubCell"/>
</dbReference>
<evidence type="ECO:0000256" key="4">
    <source>
        <dbReference type="ARBA" id="ARBA00005975"/>
    </source>
</evidence>